<evidence type="ECO:0008006" key="3">
    <source>
        <dbReference type="Google" id="ProtNLM"/>
    </source>
</evidence>
<proteinExistence type="predicted"/>
<evidence type="ECO:0000313" key="2">
    <source>
        <dbReference type="Proteomes" id="UP001147695"/>
    </source>
</evidence>
<accession>A0A9W9QT49</accession>
<reference evidence="1" key="1">
    <citation type="submission" date="2022-12" db="EMBL/GenBank/DDBJ databases">
        <authorList>
            <person name="Petersen C."/>
        </authorList>
    </citation>
    <scope>NUCLEOTIDE SEQUENCE</scope>
    <source>
        <strain evidence="1">IBT 35673</strain>
    </source>
</reference>
<dbReference type="AlphaFoldDB" id="A0A9W9QT49"/>
<comment type="caution">
    <text evidence="1">The sequence shown here is derived from an EMBL/GenBank/DDBJ whole genome shotgun (WGS) entry which is preliminary data.</text>
</comment>
<dbReference type="EMBL" id="JAPZBQ010000002">
    <property type="protein sequence ID" value="KAJ5345196.1"/>
    <property type="molecule type" value="Genomic_DNA"/>
</dbReference>
<dbReference type="PANTHER" id="PTHR38167:SF1">
    <property type="entry name" value="C2H2-TYPE DOMAIN-CONTAINING PROTEIN"/>
    <property type="match status" value="1"/>
</dbReference>
<organism evidence="1 2">
    <name type="scientific">Penicillium brevicompactum</name>
    <dbReference type="NCBI Taxonomy" id="5074"/>
    <lineage>
        <taxon>Eukaryota</taxon>
        <taxon>Fungi</taxon>
        <taxon>Dikarya</taxon>
        <taxon>Ascomycota</taxon>
        <taxon>Pezizomycotina</taxon>
        <taxon>Eurotiomycetes</taxon>
        <taxon>Eurotiomycetidae</taxon>
        <taxon>Eurotiales</taxon>
        <taxon>Aspergillaceae</taxon>
        <taxon>Penicillium</taxon>
    </lineage>
</organism>
<dbReference type="Proteomes" id="UP001147695">
    <property type="component" value="Unassembled WGS sequence"/>
</dbReference>
<sequence>MPTPNETKHVSKDTPLDRAIAQSSDSVIRATLKSVCAQNEEARKIIESQLLVMSTDAPKGSNLPKTPVPRYAICVSCEKEFDVTLNTEKSCQYHPAEPEGTGSDIEVDNYGEFELEPEDLQEDFPECFTFECCGGNMRDDPDGCVVDFHREEVSNKPTKRARVN</sequence>
<gene>
    <name evidence="1" type="ORF">N7452_003200</name>
</gene>
<evidence type="ECO:0000313" key="1">
    <source>
        <dbReference type="EMBL" id="KAJ5345196.1"/>
    </source>
</evidence>
<protein>
    <recommendedName>
        <fullName evidence="3">C2H2-type domain-containing protein</fullName>
    </recommendedName>
</protein>
<name>A0A9W9QT49_PENBR</name>
<reference evidence="1" key="2">
    <citation type="journal article" date="2023" name="IMA Fungus">
        <title>Comparative genomic study of the Penicillium genus elucidates a diverse pangenome and 15 lateral gene transfer events.</title>
        <authorList>
            <person name="Petersen C."/>
            <person name="Sorensen T."/>
            <person name="Nielsen M.R."/>
            <person name="Sondergaard T.E."/>
            <person name="Sorensen J.L."/>
            <person name="Fitzpatrick D.A."/>
            <person name="Frisvad J.C."/>
            <person name="Nielsen K.L."/>
        </authorList>
    </citation>
    <scope>NUCLEOTIDE SEQUENCE</scope>
    <source>
        <strain evidence="1">IBT 35673</strain>
    </source>
</reference>
<dbReference type="PANTHER" id="PTHR38167">
    <property type="entry name" value="C2H2-TYPE DOMAIN-CONTAINING PROTEIN"/>
    <property type="match status" value="1"/>
</dbReference>